<evidence type="ECO:0000256" key="1">
    <source>
        <dbReference type="SAM" id="Phobius"/>
    </source>
</evidence>
<keyword evidence="1" id="KW-0472">Membrane</keyword>
<keyword evidence="1" id="KW-0812">Transmembrane</keyword>
<reference evidence="2" key="1">
    <citation type="submission" date="2018-09" db="EMBL/GenBank/DDBJ databases">
        <title>Genetic Diversity of Carbapenem-Resistant Enterobacteriaceae (CRE) Clinical Isolates from a Tertiary Hospital in Eastern China.</title>
        <authorList>
            <person name="Du H."/>
        </authorList>
    </citation>
    <scope>NUCLEOTIDE SEQUENCE</scope>
    <source>
        <strain evidence="2">Kp715</strain>
        <plasmid evidence="2">pSZF_KPC</plasmid>
    </source>
</reference>
<protein>
    <submittedName>
        <fullName evidence="2">TnpA</fullName>
    </submittedName>
</protein>
<name>A0A3G2LWG3_KLEPN</name>
<geneLocation type="plasmid" evidence="2">
    <name>pSZF_KPC</name>
</geneLocation>
<dbReference type="AlphaFoldDB" id="A0A3G2LWG3"/>
<keyword evidence="2" id="KW-0614">Plasmid</keyword>
<proteinExistence type="predicted"/>
<evidence type="ECO:0000313" key="2">
    <source>
        <dbReference type="EMBL" id="AYN77990.1"/>
    </source>
</evidence>
<keyword evidence="1" id="KW-1133">Transmembrane helix</keyword>
<organism evidence="2">
    <name type="scientific">Klebsiella pneumoniae</name>
    <dbReference type="NCBI Taxonomy" id="573"/>
    <lineage>
        <taxon>Bacteria</taxon>
        <taxon>Pseudomonadati</taxon>
        <taxon>Pseudomonadota</taxon>
        <taxon>Gammaproteobacteria</taxon>
        <taxon>Enterobacterales</taxon>
        <taxon>Enterobacteriaceae</taxon>
        <taxon>Klebsiella/Raoultella group</taxon>
        <taxon>Klebsiella</taxon>
        <taxon>Klebsiella pneumoniae complex</taxon>
    </lineage>
</organism>
<sequence length="285" mass="31707">MHLVQAPHAELTQSHHRLDPTIRSLHDRLAPAVSCIALLRFQFRRNRRRMRMGLGIDLGIFTSLAAEGNDDIAVVIGDLCQNSLTTESRIRQRLGRHFSGVGLNCCQHAQQRLTVRGAVGQLRRHDDLVLGIDRCVPVVALLGATTGVFHDPAVRIGEAFLITVIRHTKLAFVRATALVRAIRMARPAAIVFAAPPGLVRFTLARFQARLCRLDRLQALLAARNLGRNVQLRLVTLLVVGSLGAIKQRLDLAMQFVLGRLHALIAHRLVVAMFGGFVFRFFREIL</sequence>
<dbReference type="EMBL" id="MH917122">
    <property type="protein sequence ID" value="AYN77990.1"/>
    <property type="molecule type" value="Genomic_DNA"/>
</dbReference>
<accession>A0A3G2LWG3</accession>
<feature type="transmembrane region" description="Helical" evidence="1">
    <location>
        <begin position="260"/>
        <end position="281"/>
    </location>
</feature>